<evidence type="ECO:0000313" key="4">
    <source>
        <dbReference type="Proteomes" id="UP001219518"/>
    </source>
</evidence>
<feature type="compositionally biased region" description="Low complexity" evidence="1">
    <location>
        <begin position="364"/>
        <end position="379"/>
    </location>
</feature>
<feature type="domain" description="Retrotransposon gag" evidence="2">
    <location>
        <begin position="437"/>
        <end position="515"/>
    </location>
</feature>
<dbReference type="EMBL" id="JAHWGI010001376">
    <property type="protein sequence ID" value="KAK3929081.1"/>
    <property type="molecule type" value="Genomic_DNA"/>
</dbReference>
<dbReference type="Gene3D" id="3.10.10.10">
    <property type="entry name" value="HIV Type 1 Reverse Transcriptase, subunit A, domain 1"/>
    <property type="match status" value="1"/>
</dbReference>
<reference evidence="3" key="2">
    <citation type="journal article" date="2023" name="BMC Genomics">
        <title>Pest status, molecular evolution, and epigenetic factors derived from the genome assembly of Frankliniella fusca, a thysanopteran phytovirus vector.</title>
        <authorList>
            <person name="Catto M.A."/>
            <person name="Labadie P.E."/>
            <person name="Jacobson A.L."/>
            <person name="Kennedy G.G."/>
            <person name="Srinivasan R."/>
            <person name="Hunt B.G."/>
        </authorList>
    </citation>
    <scope>NUCLEOTIDE SEQUENCE</scope>
    <source>
        <strain evidence="3">PL_HMW_Pooled</strain>
    </source>
</reference>
<name>A0AAE1HXM9_9NEOP</name>
<organism evidence="3 4">
    <name type="scientific">Frankliniella fusca</name>
    <dbReference type="NCBI Taxonomy" id="407009"/>
    <lineage>
        <taxon>Eukaryota</taxon>
        <taxon>Metazoa</taxon>
        <taxon>Ecdysozoa</taxon>
        <taxon>Arthropoda</taxon>
        <taxon>Hexapoda</taxon>
        <taxon>Insecta</taxon>
        <taxon>Pterygota</taxon>
        <taxon>Neoptera</taxon>
        <taxon>Paraneoptera</taxon>
        <taxon>Thysanoptera</taxon>
        <taxon>Terebrantia</taxon>
        <taxon>Thripoidea</taxon>
        <taxon>Thripidae</taxon>
        <taxon>Frankliniella</taxon>
    </lineage>
</organism>
<dbReference type="SUPFAM" id="SSF52266">
    <property type="entry name" value="SGNH hydrolase"/>
    <property type="match status" value="1"/>
</dbReference>
<evidence type="ECO:0000313" key="3">
    <source>
        <dbReference type="EMBL" id="KAK3929081.1"/>
    </source>
</evidence>
<sequence>MGLQFGFYRDLGVYLPESQVPVLTRFGTYLAFGIWDSSALRYPGPAPASGQQPAQGAGAMCSYCYTVDAGYLNTKIIFSVSWKTALSGQTSSQLQKTLVGLRESLRGKPVILMIGTNDALQGQSADRTRASLHKCVLLLRRLKCLISVCEVLPIPKLGKEATLQCCVMDVTRLQKDELLFELGWRGANVYQQGKKVDELRPLLKGLIDKEKEGEVFEPDLPRADCDEDVIQLQTKVEALRELVRPDSGEFNPKSAARVRALASHCNRRLMMVAQREDLDDANRVEMKKSGLLLRALVSEFREFGEKPVYAASSVFEVSQVEGYEVPKPEGKVRVQSPSRKSRKSRKSNKSRKSKKSHKSRRRAVSTSSSSSSSSSSASSEPEKPKGRLSKKVPADLNKWGIQPFSGDPSVSVCSFIADIEEKARWRGVDPNCLVIAASEFFVGDAKNWFRSINVDSWREFTRALRSEFLPVNYFDNLMEEIRARKQGPDEPIGLYVTNMRALFDRLGSGLDEEYKTDEEWKLALTVKNLAPFYTERLALVKIASFEHLKILGRDLESTRSRIEAYDGKSRLRKMEPEFAAKPARPRPKPLVNEVEAEVEAISLEPKPEVAVAMPPRPQRPRTFNKEVEEVEVIEVDVLPDGRLYVLIEIYGVDFFGLLDSGATVSTVGGKAWNKLNSSNRTSIIGRDSWNKLQNSQLQLAPSNTKHVKVANGQTCPVLGRLDAPVVLDGKMKVCSFLVVPELQQGIILGLDFWRVFGLLPNVVKGTCVLAEADLPVMSEVIIPMDKLTEEERALLVSVVSRYRETLGRPGLGCTTLVEHRIDTGDAKPIRQRYYSYSPKLLDVLHRGLEEWLALGVVEPSNSPWASAVLLHQGGTCSTSPRGRHILEVCRAWHSSY</sequence>
<reference evidence="3" key="1">
    <citation type="submission" date="2021-07" db="EMBL/GenBank/DDBJ databases">
        <authorList>
            <person name="Catto M.A."/>
            <person name="Jacobson A."/>
            <person name="Kennedy G."/>
            <person name="Labadie P."/>
            <person name="Hunt B.G."/>
            <person name="Srinivasan R."/>
        </authorList>
    </citation>
    <scope>NUCLEOTIDE SEQUENCE</scope>
    <source>
        <strain evidence="3">PL_HMW_Pooled</strain>
        <tissue evidence="3">Head</tissue>
    </source>
</reference>
<dbReference type="Pfam" id="PF03732">
    <property type="entry name" value="Retrotrans_gag"/>
    <property type="match status" value="1"/>
</dbReference>
<dbReference type="SUPFAM" id="SSF56672">
    <property type="entry name" value="DNA/RNA polymerases"/>
    <property type="match status" value="1"/>
</dbReference>
<dbReference type="InterPro" id="IPR036514">
    <property type="entry name" value="SGNH_hydro_sf"/>
</dbReference>
<dbReference type="AlphaFoldDB" id="A0AAE1HXM9"/>
<protein>
    <submittedName>
        <fullName evidence="3">Activity-regulated cytoskeleton associated protein 1</fullName>
    </submittedName>
</protein>
<dbReference type="Gene3D" id="2.40.70.10">
    <property type="entry name" value="Acid Proteases"/>
    <property type="match status" value="1"/>
</dbReference>
<dbReference type="InterPro" id="IPR021109">
    <property type="entry name" value="Peptidase_aspartic_dom_sf"/>
</dbReference>
<feature type="region of interest" description="Disordered" evidence="1">
    <location>
        <begin position="326"/>
        <end position="391"/>
    </location>
</feature>
<dbReference type="GO" id="GO:0006508">
    <property type="term" value="P:proteolysis"/>
    <property type="evidence" value="ECO:0007669"/>
    <property type="project" value="InterPro"/>
</dbReference>
<accession>A0AAE1HXM9</accession>
<dbReference type="GO" id="GO:0071897">
    <property type="term" value="P:DNA biosynthetic process"/>
    <property type="evidence" value="ECO:0007669"/>
    <property type="project" value="UniProtKB-ARBA"/>
</dbReference>
<dbReference type="CDD" id="cd00303">
    <property type="entry name" value="retropepsin_like"/>
    <property type="match status" value="1"/>
</dbReference>
<dbReference type="InterPro" id="IPR043502">
    <property type="entry name" value="DNA/RNA_pol_sf"/>
</dbReference>
<dbReference type="PROSITE" id="PS00141">
    <property type="entry name" value="ASP_PROTEASE"/>
    <property type="match status" value="1"/>
</dbReference>
<dbReference type="InterPro" id="IPR001969">
    <property type="entry name" value="Aspartic_peptidase_AS"/>
</dbReference>
<evidence type="ECO:0000259" key="2">
    <source>
        <dbReference type="Pfam" id="PF03732"/>
    </source>
</evidence>
<gene>
    <name evidence="3" type="ORF">KUF71_017567</name>
</gene>
<dbReference type="Proteomes" id="UP001219518">
    <property type="component" value="Unassembled WGS sequence"/>
</dbReference>
<keyword evidence="4" id="KW-1185">Reference proteome</keyword>
<dbReference type="InterPro" id="IPR005162">
    <property type="entry name" value="Retrotrans_gag_dom"/>
</dbReference>
<proteinExistence type="predicted"/>
<dbReference type="Gene3D" id="3.40.50.1110">
    <property type="entry name" value="SGNH hydrolase"/>
    <property type="match status" value="1"/>
</dbReference>
<comment type="caution">
    <text evidence="3">The sequence shown here is derived from an EMBL/GenBank/DDBJ whole genome shotgun (WGS) entry which is preliminary data.</text>
</comment>
<evidence type="ECO:0000256" key="1">
    <source>
        <dbReference type="SAM" id="MobiDB-lite"/>
    </source>
</evidence>
<dbReference type="GO" id="GO:0004190">
    <property type="term" value="F:aspartic-type endopeptidase activity"/>
    <property type="evidence" value="ECO:0007669"/>
    <property type="project" value="InterPro"/>
</dbReference>
<feature type="compositionally biased region" description="Basic residues" evidence="1">
    <location>
        <begin position="339"/>
        <end position="363"/>
    </location>
</feature>
<dbReference type="SUPFAM" id="SSF50630">
    <property type="entry name" value="Acid proteases"/>
    <property type="match status" value="1"/>
</dbReference>